<dbReference type="EMBL" id="CP122283">
    <property type="protein sequence ID" value="WGF40814.1"/>
    <property type="molecule type" value="Genomic_DNA"/>
</dbReference>
<reference evidence="1 2" key="1">
    <citation type="submission" date="2023-04" db="EMBL/GenBank/DDBJ databases">
        <title>Genomic of Lysinibacillus capsici TSBLM.</title>
        <authorList>
            <person name="Hu X.S."/>
            <person name="Yu C.H."/>
        </authorList>
    </citation>
    <scope>NUCLEOTIDE SEQUENCE [LARGE SCALE GENOMIC DNA]</scope>
    <source>
        <strain evidence="1 2">TSBLM</strain>
    </source>
</reference>
<proteinExistence type="predicted"/>
<keyword evidence="2" id="KW-1185">Reference proteome</keyword>
<dbReference type="RefSeq" id="WP_131521057.1">
    <property type="nucleotide sequence ID" value="NZ_CP122283.1"/>
</dbReference>
<sequence length="50" mass="5956">MKFIIDNIIDYLYNLFVKLADFSSVYMCWGALGEEELPQELNFNKFEKNT</sequence>
<accession>A0ABY8KRW2</accession>
<protein>
    <submittedName>
        <fullName evidence="1">Cyclic lactone autoinducer peptide</fullName>
    </submittedName>
</protein>
<evidence type="ECO:0000313" key="1">
    <source>
        <dbReference type="EMBL" id="WGF40814.1"/>
    </source>
</evidence>
<evidence type="ECO:0000313" key="2">
    <source>
        <dbReference type="Proteomes" id="UP001244564"/>
    </source>
</evidence>
<gene>
    <name evidence="1" type="ORF">QBO96_11385</name>
</gene>
<dbReference type="Proteomes" id="UP001244564">
    <property type="component" value="Chromosome"/>
</dbReference>
<name>A0ABY8KRW2_9BACI</name>
<organism evidence="1 2">
    <name type="scientific">Lysinibacillus capsici</name>
    <dbReference type="NCBI Taxonomy" id="2115968"/>
    <lineage>
        <taxon>Bacteria</taxon>
        <taxon>Bacillati</taxon>
        <taxon>Bacillota</taxon>
        <taxon>Bacilli</taxon>
        <taxon>Bacillales</taxon>
        <taxon>Bacillaceae</taxon>
        <taxon>Lysinibacillus</taxon>
    </lineage>
</organism>